<dbReference type="EMBL" id="CP036289">
    <property type="protein sequence ID" value="QDU74740.1"/>
    <property type="molecule type" value="Genomic_DNA"/>
</dbReference>
<reference evidence="2" key="1">
    <citation type="submission" date="2019-02" db="EMBL/GenBank/DDBJ databases">
        <title>Deep-cultivation of Planctomycetes and their phenomic and genomic characterization uncovers novel biology.</title>
        <authorList>
            <person name="Wiegand S."/>
            <person name="Jogler M."/>
            <person name="Boedeker C."/>
            <person name="Pinto D."/>
            <person name="Vollmers J."/>
            <person name="Rivas-Marin E."/>
            <person name="Kohn T."/>
            <person name="Peeters S.H."/>
            <person name="Heuer A."/>
            <person name="Rast P."/>
            <person name="Oberbeckmann S."/>
            <person name="Bunk B."/>
            <person name="Jeske O."/>
            <person name="Meyerdierks A."/>
            <person name="Storesund J.E."/>
            <person name="Kallscheuer N."/>
            <person name="Luecker S."/>
            <person name="Lage O.M."/>
            <person name="Pohl T."/>
            <person name="Merkel B.J."/>
            <person name="Hornburger P."/>
            <person name="Mueller R.-W."/>
            <person name="Bruemmer F."/>
            <person name="Labrenz M."/>
            <person name="Spormann A.M."/>
            <person name="Op den Camp H."/>
            <person name="Overmann J."/>
            <person name="Amann R."/>
            <person name="Jetten M.S.M."/>
            <person name="Mascher T."/>
            <person name="Medema M.H."/>
            <person name="Devos D.P."/>
            <person name="Kaster A.-K."/>
            <person name="Ovreas L."/>
            <person name="Rohde M."/>
            <person name="Galperin M.Y."/>
            <person name="Jogler C."/>
        </authorList>
    </citation>
    <scope>NUCLEOTIDE SEQUENCE [LARGE SCALE GENOMIC DNA]</scope>
    <source>
        <strain evidence="2">Pan97</strain>
    </source>
</reference>
<dbReference type="OrthoDB" id="287613at2"/>
<organism evidence="1 2">
    <name type="scientific">Bremerella volcania</name>
    <dbReference type="NCBI Taxonomy" id="2527984"/>
    <lineage>
        <taxon>Bacteria</taxon>
        <taxon>Pseudomonadati</taxon>
        <taxon>Planctomycetota</taxon>
        <taxon>Planctomycetia</taxon>
        <taxon>Pirellulales</taxon>
        <taxon>Pirellulaceae</taxon>
        <taxon>Bremerella</taxon>
    </lineage>
</organism>
<dbReference type="RefSeq" id="WP_144971670.1">
    <property type="nucleotide sequence ID" value="NZ_CP036289.1"/>
</dbReference>
<sequence>MSYLKEHVVETISTGDRDRTLVVNCTDRDGCAFVEIRQQSFGGQRVGWFTQSSVQVSPESLAALRTALGIASALPDMVSAKNRERVTLKATRTEQDAIVSGRIGSSSAPSLRVWHAESA</sequence>
<accession>A0A518C696</accession>
<name>A0A518C696_9BACT</name>
<keyword evidence="2" id="KW-1185">Reference proteome</keyword>
<dbReference type="AlphaFoldDB" id="A0A518C696"/>
<protein>
    <submittedName>
        <fullName evidence="1">Uncharacterized protein</fullName>
    </submittedName>
</protein>
<dbReference type="KEGG" id="bvo:Pan97_17530"/>
<dbReference type="Proteomes" id="UP000318626">
    <property type="component" value="Chromosome"/>
</dbReference>
<evidence type="ECO:0000313" key="1">
    <source>
        <dbReference type="EMBL" id="QDU74740.1"/>
    </source>
</evidence>
<evidence type="ECO:0000313" key="2">
    <source>
        <dbReference type="Proteomes" id="UP000318626"/>
    </source>
</evidence>
<gene>
    <name evidence="1" type="ORF">Pan97_17530</name>
</gene>
<proteinExistence type="predicted"/>